<comment type="caution">
    <text evidence="2">The sequence shown here is derived from an EMBL/GenBank/DDBJ whole genome shotgun (WGS) entry which is preliminary data.</text>
</comment>
<feature type="transmembrane region" description="Helical" evidence="1">
    <location>
        <begin position="288"/>
        <end position="308"/>
    </location>
</feature>
<name>A0ABV9Q1R2_9BACL</name>
<feature type="transmembrane region" description="Helical" evidence="1">
    <location>
        <begin position="35"/>
        <end position="58"/>
    </location>
</feature>
<feature type="transmembrane region" description="Helical" evidence="1">
    <location>
        <begin position="188"/>
        <end position="206"/>
    </location>
</feature>
<proteinExistence type="predicted"/>
<dbReference type="Proteomes" id="UP001596002">
    <property type="component" value="Unassembled WGS sequence"/>
</dbReference>
<dbReference type="RefSeq" id="WP_380026128.1">
    <property type="nucleotide sequence ID" value="NZ_JBHSHC010000097.1"/>
</dbReference>
<dbReference type="EMBL" id="JBHSHC010000097">
    <property type="protein sequence ID" value="MFC4768199.1"/>
    <property type="molecule type" value="Genomic_DNA"/>
</dbReference>
<feature type="transmembrane region" description="Helical" evidence="1">
    <location>
        <begin position="64"/>
        <end position="81"/>
    </location>
</feature>
<sequence length="484" mass="49936">MTLTAAHWLYALVTLVIIVTMLFRRGVVLPTLVGTLLVASVYKGSFVGGLQAIFNANLVAAKELFSIFLIITFMVALLHSLKDLGADKRMIAPIQKVMTNGHVAFWVLAGITYLISLFFWPTPAVPLIGALLIPAAIRAGLPAMGAAMAIALAGQGMALSSDYVMQVAPMLSAKAAGVDKALVADRGMILSLITGGTAIILSYVLIAKQMRKADDQAIERELGVLGSDQAALEMAAASEASGDKTVTRLQKWGKLFAVLVPLSMLAIMIYMVQTKFSGRMGGFEGGDGAAFIGGVAALLLVLASVAYGRVHALDKIGDHITEGFVFAFKAMGPVVPIAAFFFLGSGDFAGSILSLGKDAAVPSFLFDLVKSAQAVVPSSGFLTAFAILIVGIITGLDGSGFSGLPLTGGLSGALAGSSRVDPATLAAIGQMGAVWTGGGTIIAWSSLVAVAGFAGVSVIELARKNFLPVMAGLVLSTVIALVIW</sequence>
<feature type="transmembrane region" description="Helical" evidence="1">
    <location>
        <begin position="466"/>
        <end position="483"/>
    </location>
</feature>
<reference evidence="3" key="1">
    <citation type="journal article" date="2019" name="Int. J. Syst. Evol. Microbiol.">
        <title>The Global Catalogue of Microorganisms (GCM) 10K type strain sequencing project: providing services to taxonomists for standard genome sequencing and annotation.</title>
        <authorList>
            <consortium name="The Broad Institute Genomics Platform"/>
            <consortium name="The Broad Institute Genome Sequencing Center for Infectious Disease"/>
            <person name="Wu L."/>
            <person name="Ma J."/>
        </authorList>
    </citation>
    <scope>NUCLEOTIDE SEQUENCE [LARGE SCALE GENOMIC DNA]</scope>
    <source>
        <strain evidence="3">WYCCWR 12678</strain>
    </source>
</reference>
<feature type="transmembrane region" description="Helical" evidence="1">
    <location>
        <begin position="6"/>
        <end position="23"/>
    </location>
</feature>
<organism evidence="2 3">
    <name type="scientific">Effusibacillus consociatus</name>
    <dbReference type="NCBI Taxonomy" id="1117041"/>
    <lineage>
        <taxon>Bacteria</taxon>
        <taxon>Bacillati</taxon>
        <taxon>Bacillota</taxon>
        <taxon>Bacilli</taxon>
        <taxon>Bacillales</taxon>
        <taxon>Alicyclobacillaceae</taxon>
        <taxon>Effusibacillus</taxon>
    </lineage>
</organism>
<feature type="transmembrane region" description="Helical" evidence="1">
    <location>
        <begin position="381"/>
        <end position="401"/>
    </location>
</feature>
<keyword evidence="1" id="KW-0472">Membrane</keyword>
<evidence type="ECO:0008006" key="4">
    <source>
        <dbReference type="Google" id="ProtNLM"/>
    </source>
</evidence>
<feature type="transmembrane region" description="Helical" evidence="1">
    <location>
        <begin position="102"/>
        <end position="121"/>
    </location>
</feature>
<keyword evidence="3" id="KW-1185">Reference proteome</keyword>
<evidence type="ECO:0000313" key="2">
    <source>
        <dbReference type="EMBL" id="MFC4768199.1"/>
    </source>
</evidence>
<evidence type="ECO:0000256" key="1">
    <source>
        <dbReference type="SAM" id="Phobius"/>
    </source>
</evidence>
<accession>A0ABV9Q1R2</accession>
<keyword evidence="1" id="KW-0812">Transmembrane</keyword>
<evidence type="ECO:0000313" key="3">
    <source>
        <dbReference type="Proteomes" id="UP001596002"/>
    </source>
</evidence>
<feature type="transmembrane region" description="Helical" evidence="1">
    <location>
        <begin position="320"/>
        <end position="342"/>
    </location>
</feature>
<feature type="transmembrane region" description="Helical" evidence="1">
    <location>
        <begin position="441"/>
        <end position="459"/>
    </location>
</feature>
<protein>
    <recommendedName>
        <fullName evidence="4">Transporter</fullName>
    </recommendedName>
</protein>
<feature type="transmembrane region" description="Helical" evidence="1">
    <location>
        <begin position="255"/>
        <end position="273"/>
    </location>
</feature>
<keyword evidence="1" id="KW-1133">Transmembrane helix</keyword>
<gene>
    <name evidence="2" type="ORF">ACFO8Q_12655</name>
</gene>